<feature type="non-terminal residue" evidence="5">
    <location>
        <position position="1"/>
    </location>
</feature>
<dbReference type="PANTHER" id="PTHR19848:SF8">
    <property type="entry name" value="F-BOX AND WD REPEAT DOMAIN CONTAINING 7"/>
    <property type="match status" value="1"/>
</dbReference>
<evidence type="ECO:0000256" key="2">
    <source>
        <dbReference type="ARBA" id="ARBA00022737"/>
    </source>
</evidence>
<keyword evidence="2" id="KW-0677">Repeat</keyword>
<dbReference type="AlphaFoldDB" id="A0A6M0RP99"/>
<dbReference type="InterPro" id="IPR008271">
    <property type="entry name" value="Ser/Thr_kinase_AS"/>
</dbReference>
<evidence type="ECO:0000256" key="3">
    <source>
        <dbReference type="PROSITE-ProRule" id="PRU00221"/>
    </source>
</evidence>
<dbReference type="Pfam" id="PF00069">
    <property type="entry name" value="Pkinase"/>
    <property type="match status" value="1"/>
</dbReference>
<evidence type="ECO:0000259" key="4">
    <source>
        <dbReference type="PROSITE" id="PS50011"/>
    </source>
</evidence>
<dbReference type="PRINTS" id="PR00320">
    <property type="entry name" value="GPROTEINBRPT"/>
</dbReference>
<keyword evidence="1 3" id="KW-0853">WD repeat</keyword>
<dbReference type="GO" id="GO:0005524">
    <property type="term" value="F:ATP binding"/>
    <property type="evidence" value="ECO:0007669"/>
    <property type="project" value="InterPro"/>
</dbReference>
<name>A0A6M0RP99_9CYAN</name>
<dbReference type="InterPro" id="IPR000719">
    <property type="entry name" value="Prot_kinase_dom"/>
</dbReference>
<gene>
    <name evidence="5" type="ORF">DXZ20_18315</name>
</gene>
<dbReference type="PROSITE" id="PS00108">
    <property type="entry name" value="PROTEIN_KINASE_ST"/>
    <property type="match status" value="1"/>
</dbReference>
<dbReference type="PROSITE" id="PS00678">
    <property type="entry name" value="WD_REPEATS_1"/>
    <property type="match status" value="2"/>
</dbReference>
<feature type="repeat" description="WD" evidence="3">
    <location>
        <begin position="421"/>
        <end position="462"/>
    </location>
</feature>
<feature type="repeat" description="WD" evidence="3">
    <location>
        <begin position="505"/>
        <end position="546"/>
    </location>
</feature>
<organism evidence="5 6">
    <name type="scientific">Adonisia turfae CCMR0081</name>
    <dbReference type="NCBI Taxonomy" id="2292702"/>
    <lineage>
        <taxon>Bacteria</taxon>
        <taxon>Bacillati</taxon>
        <taxon>Cyanobacteriota</taxon>
        <taxon>Adonisia</taxon>
        <taxon>Adonisia turfae</taxon>
    </lineage>
</organism>
<dbReference type="RefSeq" id="WP_163703533.1">
    <property type="nucleotide sequence ID" value="NZ_QXHD01000004.1"/>
</dbReference>
<dbReference type="PROSITE" id="PS50294">
    <property type="entry name" value="WD_REPEATS_REGION"/>
    <property type="match status" value="6"/>
</dbReference>
<dbReference type="Pfam" id="PF00400">
    <property type="entry name" value="WD40"/>
    <property type="match status" value="6"/>
</dbReference>
<dbReference type="SMART" id="SM00220">
    <property type="entry name" value="S_TKc"/>
    <property type="match status" value="1"/>
</dbReference>
<feature type="repeat" description="WD" evidence="3">
    <location>
        <begin position="294"/>
        <end position="335"/>
    </location>
</feature>
<dbReference type="InterPro" id="IPR020472">
    <property type="entry name" value="WD40_PAC1"/>
</dbReference>
<dbReference type="GO" id="GO:0004672">
    <property type="term" value="F:protein kinase activity"/>
    <property type="evidence" value="ECO:0007669"/>
    <property type="project" value="InterPro"/>
</dbReference>
<reference evidence="5 6" key="1">
    <citation type="journal article" date="2020" name="Microb. Ecol.">
        <title>Ecogenomics of the Marine Benthic Filamentous Cyanobacterium Adonisia.</title>
        <authorList>
            <person name="Walter J.M."/>
            <person name="Coutinho F.H."/>
            <person name="Leomil L."/>
            <person name="Hargreaves P.I."/>
            <person name="Campeao M.E."/>
            <person name="Vieira V.V."/>
            <person name="Silva B.S."/>
            <person name="Fistarol G.O."/>
            <person name="Salomon P.S."/>
            <person name="Sawabe T."/>
            <person name="Mino S."/>
            <person name="Hosokawa M."/>
            <person name="Miyashita H."/>
            <person name="Maruyama F."/>
            <person name="van Verk M.C."/>
            <person name="Dutilh B.E."/>
            <person name="Thompson C.C."/>
            <person name="Thompson F.L."/>
        </authorList>
    </citation>
    <scope>NUCLEOTIDE SEQUENCE [LARGE SCALE GENOMIC DNA]</scope>
    <source>
        <strain evidence="5 6">CCMR0081</strain>
    </source>
</reference>
<evidence type="ECO:0000256" key="1">
    <source>
        <dbReference type="ARBA" id="ARBA00022574"/>
    </source>
</evidence>
<dbReference type="InterPro" id="IPR019775">
    <property type="entry name" value="WD40_repeat_CS"/>
</dbReference>
<feature type="domain" description="Protein kinase" evidence="4">
    <location>
        <begin position="1"/>
        <end position="190"/>
    </location>
</feature>
<dbReference type="Proteomes" id="UP000481033">
    <property type="component" value="Unassembled WGS sequence"/>
</dbReference>
<dbReference type="InterPro" id="IPR011047">
    <property type="entry name" value="Quinoprotein_ADH-like_sf"/>
</dbReference>
<keyword evidence="6" id="KW-1185">Reference proteome</keyword>
<sequence length="582" mass="63836">PLHCIVMEKIDGINLTQWMIQQGNHPIREQQALQWLTQLVEILEQIHQKNYFHRDIKPDNVMIRTSGQLALVDFGAAREMTQTYLNQVSKGGLVTAISSAGYTPPEQEQGQAVPQSDFYALGRTLIYLLTAKVPTDSALYDPLHNRFEWRSYAPQISAGLADLLDSMIAPRVVDRPTTAQDILRRLEPLTDRGAAPPNSGPPVLPATTLPNGAHPPKEATALQMGITTPSWQTLPQTMLPVEQKRRWPWIIVALMGLLAVGGSAIALRHYLKPEPIPVQLPDPTQLQVQLQRTLSAHTGTINDLLMFADGLRMVSASADKTIRLWDLTSGQVLQTFGDQTGFVNTVLLSPDETQLYSGNADGALQVWTIASGNPLWQESDAHSGPINIIARTPDGQLLISGGADGMIHLWQASTGNLVQSLTTEQGTINSLVVTSDGQYIISGGSDRTIKLWRISTSELERTLEGHESFINALAISPDGRFLFSASADGTIRQWQIKTGEPLHILSGHTSFINDMVFSRDGRTLSTGSADKTVRIWNVETGAAEQVLTGFNMLIDHLVVLSSDQIITASRTTPAIKVWLRNK</sequence>
<dbReference type="PROSITE" id="PS50011">
    <property type="entry name" value="PROTEIN_KINASE_DOM"/>
    <property type="match status" value="1"/>
</dbReference>
<dbReference type="InterPro" id="IPR015943">
    <property type="entry name" value="WD40/YVTN_repeat-like_dom_sf"/>
</dbReference>
<dbReference type="InterPro" id="IPR011009">
    <property type="entry name" value="Kinase-like_dom_sf"/>
</dbReference>
<comment type="caution">
    <text evidence="5">The sequence shown here is derived from an EMBL/GenBank/DDBJ whole genome shotgun (WGS) entry which is preliminary data.</text>
</comment>
<dbReference type="CDD" id="cd00200">
    <property type="entry name" value="WD40"/>
    <property type="match status" value="1"/>
</dbReference>
<feature type="repeat" description="WD" evidence="3">
    <location>
        <begin position="336"/>
        <end position="377"/>
    </location>
</feature>
<feature type="repeat" description="WD" evidence="3">
    <location>
        <begin position="379"/>
        <end position="420"/>
    </location>
</feature>
<dbReference type="CDD" id="cd14014">
    <property type="entry name" value="STKc_PknB_like"/>
    <property type="match status" value="1"/>
</dbReference>
<protein>
    <recommendedName>
        <fullName evidence="4">Protein kinase domain-containing protein</fullName>
    </recommendedName>
</protein>
<feature type="repeat" description="WD" evidence="3">
    <location>
        <begin position="463"/>
        <end position="504"/>
    </location>
</feature>
<accession>A0A6M0RP99</accession>
<dbReference type="PROSITE" id="PS50082">
    <property type="entry name" value="WD_REPEATS_2"/>
    <property type="match status" value="6"/>
</dbReference>
<dbReference type="Gene3D" id="1.10.510.10">
    <property type="entry name" value="Transferase(Phosphotransferase) domain 1"/>
    <property type="match status" value="1"/>
</dbReference>
<proteinExistence type="predicted"/>
<evidence type="ECO:0000313" key="6">
    <source>
        <dbReference type="Proteomes" id="UP000481033"/>
    </source>
</evidence>
<dbReference type="Gene3D" id="2.130.10.10">
    <property type="entry name" value="YVTN repeat-like/Quinoprotein amine dehydrogenase"/>
    <property type="match status" value="2"/>
</dbReference>
<dbReference type="InterPro" id="IPR001680">
    <property type="entry name" value="WD40_rpt"/>
</dbReference>
<dbReference type="EMBL" id="QXHD01000004">
    <property type="protein sequence ID" value="NEZ57583.1"/>
    <property type="molecule type" value="Genomic_DNA"/>
</dbReference>
<evidence type="ECO:0000313" key="5">
    <source>
        <dbReference type="EMBL" id="NEZ57583.1"/>
    </source>
</evidence>
<dbReference type="SUPFAM" id="SSF56112">
    <property type="entry name" value="Protein kinase-like (PK-like)"/>
    <property type="match status" value="1"/>
</dbReference>
<dbReference type="SUPFAM" id="SSF50998">
    <property type="entry name" value="Quinoprotein alcohol dehydrogenase-like"/>
    <property type="match status" value="1"/>
</dbReference>
<dbReference type="PANTHER" id="PTHR19848">
    <property type="entry name" value="WD40 REPEAT PROTEIN"/>
    <property type="match status" value="1"/>
</dbReference>
<dbReference type="SMART" id="SM00320">
    <property type="entry name" value="WD40"/>
    <property type="match status" value="6"/>
</dbReference>